<accession>A0AC34G1G1</accession>
<organism evidence="1 2">
    <name type="scientific">Panagrolaimus sp. ES5</name>
    <dbReference type="NCBI Taxonomy" id="591445"/>
    <lineage>
        <taxon>Eukaryota</taxon>
        <taxon>Metazoa</taxon>
        <taxon>Ecdysozoa</taxon>
        <taxon>Nematoda</taxon>
        <taxon>Chromadorea</taxon>
        <taxon>Rhabditida</taxon>
        <taxon>Tylenchina</taxon>
        <taxon>Panagrolaimomorpha</taxon>
        <taxon>Panagrolaimoidea</taxon>
        <taxon>Panagrolaimidae</taxon>
        <taxon>Panagrolaimus</taxon>
    </lineage>
</organism>
<proteinExistence type="predicted"/>
<protein>
    <submittedName>
        <fullName evidence="2">VWFA domain-containing protein</fullName>
    </submittedName>
</protein>
<dbReference type="WBParaSite" id="ES5_v2.g23416.t1">
    <property type="protein sequence ID" value="ES5_v2.g23416.t1"/>
    <property type="gene ID" value="ES5_v2.g23416"/>
</dbReference>
<evidence type="ECO:0000313" key="1">
    <source>
        <dbReference type="Proteomes" id="UP000887579"/>
    </source>
</evidence>
<name>A0AC34G1G1_9BILA</name>
<evidence type="ECO:0000313" key="2">
    <source>
        <dbReference type="WBParaSite" id="ES5_v2.g23416.t1"/>
    </source>
</evidence>
<reference evidence="2" key="1">
    <citation type="submission" date="2022-11" db="UniProtKB">
        <authorList>
            <consortium name="WormBaseParasite"/>
        </authorList>
    </citation>
    <scope>IDENTIFICATION</scope>
</reference>
<sequence>MKSALDAAEQTSIPYSLLQQFSSLATNFANLNNSIDPFGVLIFISDTSDAALNNADRLLSKLKGIRLTFVLLGNSVDSSKLQKFSTNFLFWPDLTQPQPDNWDLLSYHTYGCDIQSVSTTSAATTSSVAADLYYPCQNWITVLVDNSNELTSFQFKEQLNFTKKFLNQVTHPDRIRFGSYNEFEGNLLYPWDPNNDQQGLQKIIDEIALTTSNANILKAIQLLVAAKNTNQTSPDSTLIFVTDTSSSIQIQQAINLYNTDLKPKGIKLTFIFAGNNANANALQVFDDAIFFNWQNIGFFPQPDRWDLSKALRCSQKPVTTTIAPYVPCQSWIHFGVDDSNTLNNFEFATQLNFISSAIGALNHPERIQVLSVYKDIIDWNNAFSIEQIQMTLRALPQNGPYSLRKQFYKLSTSLSNIQPTSNPVGAILFISDTSDDALAGADFFMADLQNIRLTFVMLGKNVDSAKLSKFSNNIISWTDLSMPQPDNWKAIPQNGPYSLRKQFYKLSTSLSNIQPTSNPVGAIIFISDTSDDALAGADFFMEGLQNIRLTFILLGKNVDSAKLSKFSNNTISWTDLSVPQPDNWKSLFFNAYGCQ</sequence>
<dbReference type="Proteomes" id="UP000887579">
    <property type="component" value="Unplaced"/>
</dbReference>